<name>A0AAN9FGC7_CROPI</name>
<dbReference type="SUPFAM" id="SSF75632">
    <property type="entry name" value="Cullin homology domain"/>
    <property type="match status" value="1"/>
</dbReference>
<gene>
    <name evidence="2" type="ORF">RIF29_17018</name>
</gene>
<dbReference type="InterPro" id="IPR044823">
    <property type="entry name" value="ASIL1/2-like"/>
</dbReference>
<dbReference type="PANTHER" id="PTHR31307">
    <property type="entry name" value="TRIHELIX TRANSCRIPTION FACTOR ASIL2"/>
    <property type="match status" value="1"/>
</dbReference>
<feature type="compositionally biased region" description="Pro residues" evidence="1">
    <location>
        <begin position="12"/>
        <end position="22"/>
    </location>
</feature>
<protein>
    <recommendedName>
        <fullName evidence="4">Myb-like domain-containing protein</fullName>
    </recommendedName>
</protein>
<dbReference type="InterPro" id="IPR036317">
    <property type="entry name" value="Cullin_homology_sf"/>
</dbReference>
<organism evidence="2 3">
    <name type="scientific">Crotalaria pallida</name>
    <name type="common">Smooth rattlebox</name>
    <name type="synonym">Crotalaria striata</name>
    <dbReference type="NCBI Taxonomy" id="3830"/>
    <lineage>
        <taxon>Eukaryota</taxon>
        <taxon>Viridiplantae</taxon>
        <taxon>Streptophyta</taxon>
        <taxon>Embryophyta</taxon>
        <taxon>Tracheophyta</taxon>
        <taxon>Spermatophyta</taxon>
        <taxon>Magnoliopsida</taxon>
        <taxon>eudicotyledons</taxon>
        <taxon>Gunneridae</taxon>
        <taxon>Pentapetalae</taxon>
        <taxon>rosids</taxon>
        <taxon>fabids</taxon>
        <taxon>Fabales</taxon>
        <taxon>Fabaceae</taxon>
        <taxon>Papilionoideae</taxon>
        <taxon>50 kb inversion clade</taxon>
        <taxon>genistoids sensu lato</taxon>
        <taxon>core genistoids</taxon>
        <taxon>Crotalarieae</taxon>
        <taxon>Crotalaria</taxon>
    </lineage>
</organism>
<evidence type="ECO:0008006" key="4">
    <source>
        <dbReference type="Google" id="ProtNLM"/>
    </source>
</evidence>
<evidence type="ECO:0000256" key="1">
    <source>
        <dbReference type="SAM" id="MobiDB-lite"/>
    </source>
</evidence>
<comment type="caution">
    <text evidence="2">The sequence shown here is derived from an EMBL/GenBank/DDBJ whole genome shotgun (WGS) entry which is preliminary data.</text>
</comment>
<sequence>MASPSSLVHSTPTPPPLDPPSALPLAFAVQPPPSSSRRLPPPYWSPDETLALIDSYRDKWYSLGRGNLKATHWQEVADAVFARYPNASPSKILVQCRQRARSLPVSRFNSSWVHFKLMDSMEKGPDPPKPDKNDSDSHDGTVDRDNDDDDEDRDLYQEIKNGHGHAYGSTTRSLNKLYRNGFGGSHGGVGGNSDRGSGGFRIRIPTGFNIPQPQPVSKVYAGKVGNQKMNPNLMNQNPNPSSGGVPNYCAAARVTGKKVLKNNSLGWCQCGKDEWKSLQKGMWGANMSPYETRYVDEAIEETLEKVVKLLAYISDKDLFAEFYSFSMLWGAGLPSGSKQ</sequence>
<dbReference type="Proteomes" id="UP001372338">
    <property type="component" value="Unassembled WGS sequence"/>
</dbReference>
<dbReference type="EMBL" id="JAYWIO010000003">
    <property type="protein sequence ID" value="KAK7275892.1"/>
    <property type="molecule type" value="Genomic_DNA"/>
</dbReference>
<reference evidence="2 3" key="1">
    <citation type="submission" date="2024-01" db="EMBL/GenBank/DDBJ databases">
        <title>The genomes of 5 underutilized Papilionoideae crops provide insights into root nodulation and disease resistanc.</title>
        <authorList>
            <person name="Yuan L."/>
        </authorList>
    </citation>
    <scope>NUCLEOTIDE SEQUENCE [LARGE SCALE GENOMIC DNA]</scope>
    <source>
        <strain evidence="2">ZHUSHIDOU_FW_LH</strain>
        <tissue evidence="2">Leaf</tissue>
    </source>
</reference>
<feature type="region of interest" description="Disordered" evidence="1">
    <location>
        <begin position="1"/>
        <end position="44"/>
    </location>
</feature>
<proteinExistence type="predicted"/>
<keyword evidence="3" id="KW-1185">Reference proteome</keyword>
<feature type="compositionally biased region" description="Pro residues" evidence="1">
    <location>
        <begin position="30"/>
        <end position="44"/>
    </location>
</feature>
<evidence type="ECO:0000313" key="3">
    <source>
        <dbReference type="Proteomes" id="UP001372338"/>
    </source>
</evidence>
<accession>A0AAN9FGC7</accession>
<dbReference type="AlphaFoldDB" id="A0AAN9FGC7"/>
<dbReference type="Gene3D" id="1.20.1310.10">
    <property type="entry name" value="Cullin Repeats"/>
    <property type="match status" value="1"/>
</dbReference>
<evidence type="ECO:0000313" key="2">
    <source>
        <dbReference type="EMBL" id="KAK7275892.1"/>
    </source>
</evidence>
<feature type="compositionally biased region" description="Basic and acidic residues" evidence="1">
    <location>
        <begin position="119"/>
        <end position="144"/>
    </location>
</feature>
<feature type="region of interest" description="Disordered" evidence="1">
    <location>
        <begin position="119"/>
        <end position="152"/>
    </location>
</feature>
<dbReference type="PANTHER" id="PTHR31307:SF49">
    <property type="entry name" value="ALCOHOL DEHYDROGENASE TRANSCRIPTION FACTOR MYB_SANT-LIKE FAMILY PROTEIN"/>
    <property type="match status" value="1"/>
</dbReference>